<dbReference type="InterPro" id="IPR043183">
    <property type="entry name" value="DNJB2/6-like"/>
</dbReference>
<dbReference type="SUPFAM" id="SSF46565">
    <property type="entry name" value="Chaperone J-domain"/>
    <property type="match status" value="1"/>
</dbReference>
<name>A9UT02_MONBE</name>
<dbReference type="CDD" id="cd06257">
    <property type="entry name" value="DnaJ"/>
    <property type="match status" value="1"/>
</dbReference>
<dbReference type="EMBL" id="CH991545">
    <property type="protein sequence ID" value="EDQ91410.1"/>
    <property type="molecule type" value="Genomic_DNA"/>
</dbReference>
<evidence type="ECO:0000313" key="2">
    <source>
        <dbReference type="EMBL" id="EDQ91410.1"/>
    </source>
</evidence>
<dbReference type="RefSeq" id="XP_001743832.1">
    <property type="nucleotide sequence ID" value="XM_001743780.1"/>
</dbReference>
<feature type="domain" description="J" evidence="1">
    <location>
        <begin position="9"/>
        <end position="75"/>
    </location>
</feature>
<dbReference type="AlphaFoldDB" id="A9UT02"/>
<dbReference type="FunCoup" id="A9UT02">
    <property type="interactions" value="1383"/>
</dbReference>
<keyword evidence="3" id="KW-1185">Reference proteome</keyword>
<dbReference type="PROSITE" id="PS50076">
    <property type="entry name" value="DNAJ_2"/>
    <property type="match status" value="1"/>
</dbReference>
<dbReference type="PANTHER" id="PTHR45168">
    <property type="entry name" value="DNAJ HOMOLOG SUBFAMILY B MEMBER 2"/>
    <property type="match status" value="1"/>
</dbReference>
<dbReference type="InParanoid" id="A9UT02"/>
<dbReference type="GO" id="GO:0030544">
    <property type="term" value="F:Hsp70 protein binding"/>
    <property type="evidence" value="ECO:0007669"/>
    <property type="project" value="InterPro"/>
</dbReference>
<protein>
    <recommendedName>
        <fullName evidence="1">J domain-containing protein</fullName>
    </recommendedName>
</protein>
<dbReference type="KEGG" id="mbr:MONBRDRAFT_23303"/>
<dbReference type="STRING" id="81824.A9UT02"/>
<sequence>MTAADQKLDYYELLGVQAEANSDEIRRAFRKAALRYHPDKNQGNEAEAEAMFKLVAEAYEVLSDDSKRQLYDRYGHEGLGEASASASSGRAGPQFRDAHQLFREVFGDMFGTFLGLDSDFMSNMFDSPFNDPFFSGGMAGGSGFGLSPFGSSMMGGASPFGMGGSSFFGNMGGASPFGAMGGFSSSQSYMMSGGAMSGGGSFSSQSTSTSIRDGKRVTKTVSCQNGVTEERVEVRDAYSGQLLDLTVNGQPQLQGVEHASPQGYLQSSLHGR</sequence>
<dbReference type="eggNOG" id="KOG0714">
    <property type="taxonomic scope" value="Eukaryota"/>
</dbReference>
<dbReference type="Proteomes" id="UP000001357">
    <property type="component" value="Unassembled WGS sequence"/>
</dbReference>
<dbReference type="GO" id="GO:0005737">
    <property type="term" value="C:cytoplasm"/>
    <property type="evidence" value="ECO:0000318"/>
    <property type="project" value="GO_Central"/>
</dbReference>
<dbReference type="GO" id="GO:0044183">
    <property type="term" value="F:protein folding chaperone"/>
    <property type="evidence" value="ECO:0000318"/>
    <property type="project" value="GO_Central"/>
</dbReference>
<dbReference type="InterPro" id="IPR036869">
    <property type="entry name" value="J_dom_sf"/>
</dbReference>
<dbReference type="SMART" id="SM00271">
    <property type="entry name" value="DnaJ"/>
    <property type="match status" value="1"/>
</dbReference>
<evidence type="ECO:0000259" key="1">
    <source>
        <dbReference type="PROSITE" id="PS50076"/>
    </source>
</evidence>
<dbReference type="InterPro" id="IPR001623">
    <property type="entry name" value="DnaJ_domain"/>
</dbReference>
<dbReference type="Gene3D" id="1.10.287.110">
    <property type="entry name" value="DnaJ domain"/>
    <property type="match status" value="1"/>
</dbReference>
<gene>
    <name evidence="2" type="ORF">MONBRDRAFT_23303</name>
</gene>
<accession>A9UT02</accession>
<reference evidence="2 3" key="1">
    <citation type="journal article" date="2008" name="Nature">
        <title>The genome of the choanoflagellate Monosiga brevicollis and the origin of metazoans.</title>
        <authorList>
            <consortium name="JGI Sequencing"/>
            <person name="King N."/>
            <person name="Westbrook M.J."/>
            <person name="Young S.L."/>
            <person name="Kuo A."/>
            <person name="Abedin M."/>
            <person name="Chapman J."/>
            <person name="Fairclough S."/>
            <person name="Hellsten U."/>
            <person name="Isogai Y."/>
            <person name="Letunic I."/>
            <person name="Marr M."/>
            <person name="Pincus D."/>
            <person name="Putnam N."/>
            <person name="Rokas A."/>
            <person name="Wright K.J."/>
            <person name="Zuzow R."/>
            <person name="Dirks W."/>
            <person name="Good M."/>
            <person name="Goodstein D."/>
            <person name="Lemons D."/>
            <person name="Li W."/>
            <person name="Lyons J.B."/>
            <person name="Morris A."/>
            <person name="Nichols S."/>
            <person name="Richter D.J."/>
            <person name="Salamov A."/>
            <person name="Bork P."/>
            <person name="Lim W.A."/>
            <person name="Manning G."/>
            <person name="Miller W.T."/>
            <person name="McGinnis W."/>
            <person name="Shapiro H."/>
            <person name="Tjian R."/>
            <person name="Grigoriev I.V."/>
            <person name="Rokhsar D."/>
        </authorList>
    </citation>
    <scope>NUCLEOTIDE SEQUENCE [LARGE SCALE GENOMIC DNA]</scope>
    <source>
        <strain evidence="3">MX1 / ATCC 50154</strain>
    </source>
</reference>
<dbReference type="GO" id="GO:0051087">
    <property type="term" value="F:protein-folding chaperone binding"/>
    <property type="evidence" value="ECO:0000318"/>
    <property type="project" value="GO_Central"/>
</dbReference>
<dbReference type="GO" id="GO:0051082">
    <property type="term" value="F:unfolded protein binding"/>
    <property type="evidence" value="ECO:0000318"/>
    <property type="project" value="GO_Central"/>
</dbReference>
<dbReference type="GeneID" id="5889135"/>
<dbReference type="OMA" id="DKNPEHK"/>
<evidence type="ECO:0000313" key="3">
    <source>
        <dbReference type="Proteomes" id="UP000001357"/>
    </source>
</evidence>
<dbReference type="Pfam" id="PF00226">
    <property type="entry name" value="DnaJ"/>
    <property type="match status" value="1"/>
</dbReference>
<dbReference type="PRINTS" id="PR00625">
    <property type="entry name" value="JDOMAIN"/>
</dbReference>
<dbReference type="PROSITE" id="PS00636">
    <property type="entry name" value="DNAJ_1"/>
    <property type="match status" value="1"/>
</dbReference>
<organism evidence="2 3">
    <name type="scientific">Monosiga brevicollis</name>
    <name type="common">Choanoflagellate</name>
    <dbReference type="NCBI Taxonomy" id="81824"/>
    <lineage>
        <taxon>Eukaryota</taxon>
        <taxon>Choanoflagellata</taxon>
        <taxon>Craspedida</taxon>
        <taxon>Salpingoecidae</taxon>
        <taxon>Monosiga</taxon>
    </lineage>
</organism>
<dbReference type="PANTHER" id="PTHR45168:SF4">
    <property type="entry name" value="SIMILAR TO DNAJ HOMOLOG SUBFAMILY B MEMBER 6 (HEAT SHOCK PROTEIN J2) (HSJ-2) (MRJ) (MDJ4)"/>
    <property type="match status" value="1"/>
</dbReference>
<dbReference type="InterPro" id="IPR018253">
    <property type="entry name" value="DnaJ_domain_CS"/>
</dbReference>
<dbReference type="GO" id="GO:0005634">
    <property type="term" value="C:nucleus"/>
    <property type="evidence" value="ECO:0000318"/>
    <property type="project" value="GO_Central"/>
</dbReference>
<proteinExistence type="predicted"/>